<dbReference type="SUPFAM" id="SSF51735">
    <property type="entry name" value="NAD(P)-binding Rossmann-fold domains"/>
    <property type="match status" value="1"/>
</dbReference>
<dbReference type="PRINTS" id="PR00081">
    <property type="entry name" value="GDHRDH"/>
</dbReference>
<evidence type="ECO:0000313" key="4">
    <source>
        <dbReference type="Proteomes" id="UP001232973"/>
    </source>
</evidence>
<dbReference type="Gene3D" id="3.40.50.720">
    <property type="entry name" value="NAD(P)-binding Rossmann-like Domain"/>
    <property type="match status" value="1"/>
</dbReference>
<dbReference type="InterPro" id="IPR036291">
    <property type="entry name" value="NAD(P)-bd_dom_sf"/>
</dbReference>
<dbReference type="InterPro" id="IPR020904">
    <property type="entry name" value="Sc_DH/Rdtase_CS"/>
</dbReference>
<dbReference type="PANTHER" id="PTHR43639:SF1">
    <property type="entry name" value="SHORT-CHAIN DEHYDROGENASE_REDUCTASE FAMILY PROTEIN"/>
    <property type="match status" value="1"/>
</dbReference>
<dbReference type="CDD" id="cd05233">
    <property type="entry name" value="SDR_c"/>
    <property type="match status" value="1"/>
</dbReference>
<dbReference type="PROSITE" id="PS00061">
    <property type="entry name" value="ADH_SHORT"/>
    <property type="match status" value="1"/>
</dbReference>
<dbReference type="RefSeq" id="WP_274457004.1">
    <property type="nucleotide sequence ID" value="NZ_CP067097.1"/>
</dbReference>
<accession>A0ABT9XHU8</accession>
<gene>
    <name evidence="3" type="ORF">J2S03_001747</name>
</gene>
<protein>
    <submittedName>
        <fullName evidence="3">3-oxoacyl-[acyl-carrier protein] reductase</fullName>
        <ecNumber evidence="3">1.1.1.100</ecNumber>
    </submittedName>
</protein>
<reference evidence="3 4" key="1">
    <citation type="submission" date="2023-07" db="EMBL/GenBank/DDBJ databases">
        <title>Genomic Encyclopedia of Type Strains, Phase IV (KMG-IV): sequencing the most valuable type-strain genomes for metagenomic binning, comparative biology and taxonomic classification.</title>
        <authorList>
            <person name="Goeker M."/>
        </authorList>
    </citation>
    <scope>NUCLEOTIDE SEQUENCE [LARGE SCALE GENOMIC DNA]</scope>
    <source>
        <strain evidence="3 4">DSM 4006</strain>
    </source>
</reference>
<dbReference type="PRINTS" id="PR00080">
    <property type="entry name" value="SDRFAMILY"/>
</dbReference>
<dbReference type="InterPro" id="IPR002347">
    <property type="entry name" value="SDR_fam"/>
</dbReference>
<keyword evidence="2 3" id="KW-0560">Oxidoreductase</keyword>
<dbReference type="EC" id="1.1.1.100" evidence="3"/>
<evidence type="ECO:0000256" key="2">
    <source>
        <dbReference type="ARBA" id="ARBA00023002"/>
    </source>
</evidence>
<sequence>MEEEFRGKRVLITGAAGVIGRWIAEAFAAEGARLWLSDIREPELATFVNGLPSSTGEVVCDHTDLTDADAVYDLSDRIAQRWGAPDIVINNAGIYPRHRLLQMSVEDWNRTMRLNVTAPFIITQSTANLMIEHRIQGSIVNIISGAACTVGIGGGHYSTSKAALAMLTRAFALELAAYGIRVNAVGPGFAPGSEVSGLSDEYVQNMISTIPLGRTSGPEDAPAAILFLCSKKASFITGTALHVDGGRLAGLYKRS</sequence>
<dbReference type="PANTHER" id="PTHR43639">
    <property type="entry name" value="OXIDOREDUCTASE, SHORT-CHAIN DEHYDROGENASE/REDUCTASE FAMILY (AFU_ORTHOLOGUE AFUA_5G02870)"/>
    <property type="match status" value="1"/>
</dbReference>
<proteinExistence type="inferred from homology"/>
<evidence type="ECO:0000256" key="1">
    <source>
        <dbReference type="ARBA" id="ARBA00006484"/>
    </source>
</evidence>
<name>A0ABT9XHU8_9BACL</name>
<comment type="caution">
    <text evidence="3">The sequence shown here is derived from an EMBL/GenBank/DDBJ whole genome shotgun (WGS) entry which is preliminary data.</text>
</comment>
<keyword evidence="4" id="KW-1185">Reference proteome</keyword>
<organism evidence="3 4">
    <name type="scientific">Alicyclobacillus cycloheptanicus</name>
    <dbReference type="NCBI Taxonomy" id="1457"/>
    <lineage>
        <taxon>Bacteria</taxon>
        <taxon>Bacillati</taxon>
        <taxon>Bacillota</taxon>
        <taxon>Bacilli</taxon>
        <taxon>Bacillales</taxon>
        <taxon>Alicyclobacillaceae</taxon>
        <taxon>Alicyclobacillus</taxon>
    </lineage>
</organism>
<dbReference type="Proteomes" id="UP001232973">
    <property type="component" value="Unassembled WGS sequence"/>
</dbReference>
<comment type="similarity">
    <text evidence="1">Belongs to the short-chain dehydrogenases/reductases (SDR) family.</text>
</comment>
<evidence type="ECO:0000313" key="3">
    <source>
        <dbReference type="EMBL" id="MDQ0189884.1"/>
    </source>
</evidence>
<dbReference type="Pfam" id="PF13561">
    <property type="entry name" value="adh_short_C2"/>
    <property type="match status" value="1"/>
</dbReference>
<dbReference type="EMBL" id="JAUSTP010000012">
    <property type="protein sequence ID" value="MDQ0189884.1"/>
    <property type="molecule type" value="Genomic_DNA"/>
</dbReference>
<dbReference type="GO" id="GO:0004316">
    <property type="term" value="F:3-oxoacyl-[acyl-carrier-protein] reductase (NADPH) activity"/>
    <property type="evidence" value="ECO:0007669"/>
    <property type="project" value="UniProtKB-EC"/>
</dbReference>